<reference evidence="1" key="2">
    <citation type="journal article" date="2021" name="PeerJ">
        <title>Extensive microbial diversity within the chicken gut microbiome revealed by metagenomics and culture.</title>
        <authorList>
            <person name="Gilroy R."/>
            <person name="Ravi A."/>
            <person name="Getino M."/>
            <person name="Pursley I."/>
            <person name="Horton D.L."/>
            <person name="Alikhan N.F."/>
            <person name="Baker D."/>
            <person name="Gharbi K."/>
            <person name="Hall N."/>
            <person name="Watson M."/>
            <person name="Adriaenssens E.M."/>
            <person name="Foster-Nyarko E."/>
            <person name="Jarju S."/>
            <person name="Secka A."/>
            <person name="Antonio M."/>
            <person name="Oren A."/>
            <person name="Chaudhuri R.R."/>
            <person name="La Ragione R."/>
            <person name="Hildebrand F."/>
            <person name="Pallen M.J."/>
        </authorList>
    </citation>
    <scope>NUCLEOTIDE SEQUENCE</scope>
    <source>
        <strain evidence="1">6276</strain>
    </source>
</reference>
<evidence type="ECO:0000313" key="2">
    <source>
        <dbReference type="Proteomes" id="UP000823928"/>
    </source>
</evidence>
<protein>
    <submittedName>
        <fullName evidence="1">Uncharacterized protein</fullName>
    </submittedName>
</protein>
<sequence>MKNVLLRLGLIVIFCVSPVWAERLHVQAMSDFSTFTPCKNITFKALNAIELSPDVKLWGGYIVQARIYEVIPPKRLKRNAGFKIVPVKYTDTNGNTYSINQEFIGKYSPKFELDKGELAKNAALSVGDYFLKGLSLGYHAVEGAVKNEEGNRAKSSVVSVYKNSPLSYVENGQEIEIKKDDLFSFTFKTIDEEDDDTDLPDAMLPNDKSDY</sequence>
<name>A0A9D1JP81_9BACT</name>
<accession>A0A9D1JP81</accession>
<comment type="caution">
    <text evidence="1">The sequence shown here is derived from an EMBL/GenBank/DDBJ whole genome shotgun (WGS) entry which is preliminary data.</text>
</comment>
<dbReference type="AlphaFoldDB" id="A0A9D1JP81"/>
<reference evidence="1" key="1">
    <citation type="submission" date="2020-10" db="EMBL/GenBank/DDBJ databases">
        <authorList>
            <person name="Gilroy R."/>
        </authorList>
    </citation>
    <scope>NUCLEOTIDE SEQUENCE</scope>
    <source>
        <strain evidence="1">6276</strain>
    </source>
</reference>
<proteinExistence type="predicted"/>
<evidence type="ECO:0000313" key="1">
    <source>
        <dbReference type="EMBL" id="HIS37791.1"/>
    </source>
</evidence>
<organism evidence="1 2">
    <name type="scientific">Candidatus Scatousia excrementigallinarum</name>
    <dbReference type="NCBI Taxonomy" id="2840935"/>
    <lineage>
        <taxon>Bacteria</taxon>
        <taxon>Candidatus Scatousia</taxon>
    </lineage>
</organism>
<dbReference type="EMBL" id="DVIU01000294">
    <property type="protein sequence ID" value="HIS37791.1"/>
    <property type="molecule type" value="Genomic_DNA"/>
</dbReference>
<gene>
    <name evidence="1" type="ORF">IAC10_14400</name>
</gene>
<dbReference type="Proteomes" id="UP000823928">
    <property type="component" value="Unassembled WGS sequence"/>
</dbReference>